<evidence type="ECO:0000256" key="6">
    <source>
        <dbReference type="ARBA" id="ARBA00023136"/>
    </source>
</evidence>
<keyword evidence="4 7" id="KW-0812">Transmembrane</keyword>
<feature type="transmembrane region" description="Helical" evidence="7">
    <location>
        <begin position="428"/>
        <end position="452"/>
    </location>
</feature>
<dbReference type="Proteomes" id="UP000253759">
    <property type="component" value="Unassembled WGS sequence"/>
</dbReference>
<protein>
    <submittedName>
        <fullName evidence="9">MFS transporter</fullName>
    </submittedName>
</protein>
<name>A0A369W6A5_9HYPH</name>
<accession>A0A369W6A5</accession>
<keyword evidence="5 7" id="KW-1133">Transmembrane helix</keyword>
<proteinExistence type="predicted"/>
<comment type="caution">
    <text evidence="9">The sequence shown here is derived from an EMBL/GenBank/DDBJ whole genome shotgun (WGS) entry which is preliminary data.</text>
</comment>
<feature type="transmembrane region" description="Helical" evidence="7">
    <location>
        <begin position="177"/>
        <end position="196"/>
    </location>
</feature>
<feature type="transmembrane region" description="Helical" evidence="7">
    <location>
        <begin position="48"/>
        <end position="74"/>
    </location>
</feature>
<feature type="transmembrane region" description="Helical" evidence="7">
    <location>
        <begin position="233"/>
        <end position="255"/>
    </location>
</feature>
<evidence type="ECO:0000256" key="1">
    <source>
        <dbReference type="ARBA" id="ARBA00004651"/>
    </source>
</evidence>
<evidence type="ECO:0000256" key="3">
    <source>
        <dbReference type="ARBA" id="ARBA00022475"/>
    </source>
</evidence>
<dbReference type="InterPro" id="IPR036259">
    <property type="entry name" value="MFS_trans_sf"/>
</dbReference>
<organism evidence="9 10">
    <name type="scientific">Pelagibacterium lacus</name>
    <dbReference type="NCBI Taxonomy" id="2282655"/>
    <lineage>
        <taxon>Bacteria</taxon>
        <taxon>Pseudomonadati</taxon>
        <taxon>Pseudomonadota</taxon>
        <taxon>Alphaproteobacteria</taxon>
        <taxon>Hyphomicrobiales</taxon>
        <taxon>Devosiaceae</taxon>
        <taxon>Pelagibacterium</taxon>
    </lineage>
</organism>
<dbReference type="Pfam" id="PF07690">
    <property type="entry name" value="MFS_1"/>
    <property type="match status" value="2"/>
</dbReference>
<dbReference type="GO" id="GO:0005886">
    <property type="term" value="C:plasma membrane"/>
    <property type="evidence" value="ECO:0007669"/>
    <property type="project" value="UniProtKB-SubCell"/>
</dbReference>
<evidence type="ECO:0000256" key="2">
    <source>
        <dbReference type="ARBA" id="ARBA00022448"/>
    </source>
</evidence>
<dbReference type="PANTHER" id="PTHR42718:SF46">
    <property type="entry name" value="BLR6921 PROTEIN"/>
    <property type="match status" value="1"/>
</dbReference>
<keyword evidence="3" id="KW-1003">Cell membrane</keyword>
<dbReference type="PROSITE" id="PS50850">
    <property type="entry name" value="MFS"/>
    <property type="match status" value="1"/>
</dbReference>
<feature type="transmembrane region" description="Helical" evidence="7">
    <location>
        <begin position="294"/>
        <end position="318"/>
    </location>
</feature>
<keyword evidence="10" id="KW-1185">Reference proteome</keyword>
<evidence type="ECO:0000259" key="8">
    <source>
        <dbReference type="PROSITE" id="PS50850"/>
    </source>
</evidence>
<evidence type="ECO:0000313" key="10">
    <source>
        <dbReference type="Proteomes" id="UP000253759"/>
    </source>
</evidence>
<dbReference type="CDD" id="cd17321">
    <property type="entry name" value="MFS_MMR_MDR_like"/>
    <property type="match status" value="1"/>
</dbReference>
<feature type="transmembrane region" description="Helical" evidence="7">
    <location>
        <begin position="261"/>
        <end position="282"/>
    </location>
</feature>
<dbReference type="PANTHER" id="PTHR42718">
    <property type="entry name" value="MAJOR FACILITATOR SUPERFAMILY MULTIDRUG TRANSPORTER MFSC"/>
    <property type="match status" value="1"/>
</dbReference>
<evidence type="ECO:0000256" key="7">
    <source>
        <dbReference type="SAM" id="Phobius"/>
    </source>
</evidence>
<feature type="transmembrane region" description="Helical" evidence="7">
    <location>
        <begin position="86"/>
        <end position="106"/>
    </location>
</feature>
<dbReference type="AlphaFoldDB" id="A0A369W6A5"/>
<evidence type="ECO:0000313" key="9">
    <source>
        <dbReference type="EMBL" id="RDE09567.1"/>
    </source>
</evidence>
<dbReference type="EMBL" id="QQNH01000005">
    <property type="protein sequence ID" value="RDE09567.1"/>
    <property type="molecule type" value="Genomic_DNA"/>
</dbReference>
<evidence type="ECO:0000256" key="5">
    <source>
        <dbReference type="ARBA" id="ARBA00022989"/>
    </source>
</evidence>
<gene>
    <name evidence="9" type="ORF">DVH29_05250</name>
</gene>
<feature type="transmembrane region" description="Helical" evidence="7">
    <location>
        <begin position="115"/>
        <end position="138"/>
    </location>
</feature>
<dbReference type="Gene3D" id="1.20.1720.10">
    <property type="entry name" value="Multidrug resistance protein D"/>
    <property type="match status" value="1"/>
</dbReference>
<reference evidence="10" key="1">
    <citation type="submission" date="2018-07" db="EMBL/GenBank/DDBJ databases">
        <authorList>
            <person name="Liu B.-T."/>
            <person name="Du Z."/>
        </authorList>
    </citation>
    <scope>NUCLEOTIDE SEQUENCE [LARGE SCALE GENOMIC DNA]</scope>
    <source>
        <strain evidence="10">XYN52</strain>
    </source>
</reference>
<feature type="transmembrane region" description="Helical" evidence="7">
    <location>
        <begin position="390"/>
        <end position="407"/>
    </location>
</feature>
<comment type="subcellular location">
    <subcellularLocation>
        <location evidence="1">Cell membrane</location>
        <topology evidence="1">Multi-pass membrane protein</topology>
    </subcellularLocation>
</comment>
<feature type="transmembrane region" description="Helical" evidence="7">
    <location>
        <begin position="144"/>
        <end position="165"/>
    </location>
</feature>
<feature type="transmembrane region" description="Helical" evidence="7">
    <location>
        <begin position="202"/>
        <end position="221"/>
    </location>
</feature>
<feature type="transmembrane region" description="Helical" evidence="7">
    <location>
        <begin position="338"/>
        <end position="358"/>
    </location>
</feature>
<dbReference type="GO" id="GO:0022857">
    <property type="term" value="F:transmembrane transporter activity"/>
    <property type="evidence" value="ECO:0007669"/>
    <property type="project" value="InterPro"/>
</dbReference>
<feature type="transmembrane region" description="Helical" evidence="7">
    <location>
        <begin position="365"/>
        <end position="384"/>
    </location>
</feature>
<feature type="domain" description="Major facilitator superfamily (MFS) profile" evidence="8">
    <location>
        <begin position="44"/>
        <end position="484"/>
    </location>
</feature>
<keyword evidence="2" id="KW-0813">Transport</keyword>
<dbReference type="InterPro" id="IPR011701">
    <property type="entry name" value="MFS"/>
</dbReference>
<dbReference type="Gene3D" id="1.20.1250.20">
    <property type="entry name" value="MFS general substrate transporter like domains"/>
    <property type="match status" value="1"/>
</dbReference>
<keyword evidence="6 7" id="KW-0472">Membrane</keyword>
<dbReference type="SUPFAM" id="SSF103473">
    <property type="entry name" value="MFS general substrate transporter"/>
    <property type="match status" value="1"/>
</dbReference>
<feature type="transmembrane region" description="Helical" evidence="7">
    <location>
        <begin position="458"/>
        <end position="478"/>
    </location>
</feature>
<dbReference type="InterPro" id="IPR020846">
    <property type="entry name" value="MFS_dom"/>
</dbReference>
<evidence type="ECO:0000256" key="4">
    <source>
        <dbReference type="ARBA" id="ARBA00022692"/>
    </source>
</evidence>
<sequence>MRAGDAGLACDACRTGRDDVFLRLRPVNVQTPHDNPDLGVLPPLRRNIAFGTMIVAIGAVVMDNVAAALALPTIARHFSVSDAQSIWVVNVYQLVLIICILPMAALADKVGYRRVYIAGLATFAITAMFSALAPTFGLLVASRAIQGVATACVMSVNLALIRTIFPEKRLGSALGMNATAGAIATAAGPSIAGFLIEYASWQWIFAIGIPFTATAALVSYFAQPPSPTRDVRLDLLSALLSAMTFGGILMGISAIGHHWPVAVSLALLATGLLAGLALVLRLRGVADPLVPIDLLAIPPFAMSVLASILTFTAQMIAFVSLPFHMQSTLGFSVVDAGLAFSGWPLALACTAPLAGVLADRMSQGLLSGIGLSILTLGLGLLALLDADASLFDVALRLAMCGVGFALFQTPNNRIMLGSSPRLRAGAASGALGTARLLGQALGTALATLAITTNVGGNAAFALWGAAGLALLGASVSLLRRRFPRT</sequence>